<keyword evidence="1 2" id="KW-0694">RNA-binding</keyword>
<evidence type="ECO:0000256" key="1">
    <source>
        <dbReference type="ARBA" id="ARBA00022884"/>
    </source>
</evidence>
<feature type="compositionally biased region" description="Basic residues" evidence="3">
    <location>
        <begin position="16"/>
        <end position="31"/>
    </location>
</feature>
<dbReference type="Gene3D" id="3.30.70.330">
    <property type="match status" value="1"/>
</dbReference>
<dbReference type="PROSITE" id="PS50102">
    <property type="entry name" value="RRM"/>
    <property type="match status" value="1"/>
</dbReference>
<feature type="region of interest" description="Disordered" evidence="3">
    <location>
        <begin position="1"/>
        <end position="66"/>
    </location>
</feature>
<dbReference type="InterPro" id="IPR025715">
    <property type="entry name" value="FoP_C"/>
</dbReference>
<dbReference type="GO" id="GO:0003729">
    <property type="term" value="F:mRNA binding"/>
    <property type="evidence" value="ECO:0007669"/>
    <property type="project" value="TreeGrafter"/>
</dbReference>
<dbReference type="PANTHER" id="PTHR19965">
    <property type="entry name" value="RNA AND EXPORT FACTOR BINDING PROTEIN"/>
    <property type="match status" value="1"/>
</dbReference>
<dbReference type="SMART" id="SM01218">
    <property type="entry name" value="FoP_duplication"/>
    <property type="match status" value="1"/>
</dbReference>
<keyword evidence="6" id="KW-1185">Reference proteome</keyword>
<accession>A0A9P4N8X0</accession>
<reference evidence="6" key="1">
    <citation type="journal article" date="2020" name="Stud. Mycol.">
        <title>101 Dothideomycetes genomes: A test case for predicting lifestyles and emergence of pathogens.</title>
        <authorList>
            <person name="Haridas S."/>
            <person name="Albert R."/>
            <person name="Binder M."/>
            <person name="Bloem J."/>
            <person name="LaButti K."/>
            <person name="Salamov A."/>
            <person name="Andreopoulos B."/>
            <person name="Baker S."/>
            <person name="Barry K."/>
            <person name="Bills G."/>
            <person name="Bluhm B."/>
            <person name="Cannon C."/>
            <person name="Castanera R."/>
            <person name="Culley D."/>
            <person name="Daum C."/>
            <person name="Ezra D."/>
            <person name="Gonzalez J."/>
            <person name="Henrissat B."/>
            <person name="Kuo A."/>
            <person name="Liang C."/>
            <person name="Lipzen A."/>
            <person name="Lutzoni F."/>
            <person name="Magnuson J."/>
            <person name="Mondo S."/>
            <person name="Nolan M."/>
            <person name="Ohm R."/>
            <person name="Pangilinan J."/>
            <person name="Park H.-J."/>
            <person name="Ramirez L."/>
            <person name="Alfaro M."/>
            <person name="Sun H."/>
            <person name="Tritt A."/>
            <person name="Yoshinaga Y."/>
            <person name="Zwiers L.-H."/>
            <person name="Turgeon B."/>
            <person name="Goodwin S."/>
            <person name="Spatafora J."/>
            <person name="Crous P."/>
            <person name="Grigoriev I."/>
        </authorList>
    </citation>
    <scope>NUCLEOTIDE SEQUENCE [LARGE SCALE GENOMIC DNA]</scope>
    <source>
        <strain evidence="6">CBS 304.66</strain>
    </source>
</reference>
<evidence type="ECO:0000256" key="2">
    <source>
        <dbReference type="PROSITE-ProRule" id="PRU00176"/>
    </source>
</evidence>
<dbReference type="EMBL" id="ML986594">
    <property type="protein sequence ID" value="KAF2266996.1"/>
    <property type="molecule type" value="Genomic_DNA"/>
</dbReference>
<comment type="caution">
    <text evidence="5">The sequence shown here is derived from an EMBL/GenBank/DDBJ whole genome shotgun (WGS) entry which is preliminary data.</text>
</comment>
<dbReference type="OrthoDB" id="346839at2759"/>
<dbReference type="PANTHER" id="PTHR19965:SF35">
    <property type="entry name" value="RNA ANNEALING PROTEIN YRA1"/>
    <property type="match status" value="1"/>
</dbReference>
<evidence type="ECO:0000256" key="3">
    <source>
        <dbReference type="SAM" id="MobiDB-lite"/>
    </source>
</evidence>
<feature type="compositionally biased region" description="Basic and acidic residues" evidence="3">
    <location>
        <begin position="167"/>
        <end position="183"/>
    </location>
</feature>
<feature type="compositionally biased region" description="Basic residues" evidence="3">
    <location>
        <begin position="189"/>
        <end position="205"/>
    </location>
</feature>
<dbReference type="Pfam" id="PF13865">
    <property type="entry name" value="FoP_duplication"/>
    <property type="match status" value="1"/>
</dbReference>
<gene>
    <name evidence="5" type="ORF">CC78DRAFT_566426</name>
</gene>
<evidence type="ECO:0000259" key="4">
    <source>
        <dbReference type="PROSITE" id="PS50102"/>
    </source>
</evidence>
<dbReference type="AlphaFoldDB" id="A0A9P4N8X0"/>
<feature type="region of interest" description="Disordered" evidence="3">
    <location>
        <begin position="150"/>
        <end position="249"/>
    </location>
</feature>
<dbReference type="InterPro" id="IPR000504">
    <property type="entry name" value="RRM_dom"/>
</dbReference>
<name>A0A9P4N8X0_9PLEO</name>
<sequence length="249" mass="26366">MSTGKLDQSLDDIMKNHRSSNRRGRGGRRGPGRPAPTHGPVGGVHKNTKQGKQGKAIPTAPAAAAGGSETKIMISNLPQDLDEQSLKDYFVQADIGNPKKILLQYGPTGRSLGSATVIFYKPEQATKATKELDNARIDGRPVRVEVLISAAKAPAPAPKPSLADRISGPKKDKPKPATTEKPKAAGGRGRGRGRGRGGRNPRGPRKTMEELDAEMEDYFPTPEGGNDAMVTNGGQVNGAVDTAMDDEML</sequence>
<protein>
    <submittedName>
        <fullName evidence="5">RNA-binding domain-containing protein</fullName>
    </submittedName>
</protein>
<evidence type="ECO:0000313" key="6">
    <source>
        <dbReference type="Proteomes" id="UP000800093"/>
    </source>
</evidence>
<dbReference type="GO" id="GO:0005634">
    <property type="term" value="C:nucleus"/>
    <property type="evidence" value="ECO:0007669"/>
    <property type="project" value="TreeGrafter"/>
</dbReference>
<dbReference type="SMART" id="SM00360">
    <property type="entry name" value="RRM"/>
    <property type="match status" value="1"/>
</dbReference>
<dbReference type="Proteomes" id="UP000800093">
    <property type="component" value="Unassembled WGS sequence"/>
</dbReference>
<dbReference type="SUPFAM" id="SSF54928">
    <property type="entry name" value="RNA-binding domain, RBD"/>
    <property type="match status" value="1"/>
</dbReference>
<feature type="domain" description="RRM" evidence="4">
    <location>
        <begin position="70"/>
        <end position="149"/>
    </location>
</feature>
<dbReference type="InterPro" id="IPR012677">
    <property type="entry name" value="Nucleotide-bd_a/b_plait_sf"/>
</dbReference>
<dbReference type="InterPro" id="IPR051229">
    <property type="entry name" value="ALYREF_mRNA_export"/>
</dbReference>
<dbReference type="InterPro" id="IPR035979">
    <property type="entry name" value="RBD_domain_sf"/>
</dbReference>
<proteinExistence type="predicted"/>
<dbReference type="Pfam" id="PF00076">
    <property type="entry name" value="RRM_1"/>
    <property type="match status" value="1"/>
</dbReference>
<organism evidence="5 6">
    <name type="scientific">Lojkania enalia</name>
    <dbReference type="NCBI Taxonomy" id="147567"/>
    <lineage>
        <taxon>Eukaryota</taxon>
        <taxon>Fungi</taxon>
        <taxon>Dikarya</taxon>
        <taxon>Ascomycota</taxon>
        <taxon>Pezizomycotina</taxon>
        <taxon>Dothideomycetes</taxon>
        <taxon>Pleosporomycetidae</taxon>
        <taxon>Pleosporales</taxon>
        <taxon>Pleosporales incertae sedis</taxon>
        <taxon>Lojkania</taxon>
    </lineage>
</organism>
<evidence type="ECO:0000313" key="5">
    <source>
        <dbReference type="EMBL" id="KAF2266996.1"/>
    </source>
</evidence>
<feature type="compositionally biased region" description="Low complexity" evidence="3">
    <location>
        <begin position="56"/>
        <end position="65"/>
    </location>
</feature>